<dbReference type="Gene3D" id="3.50.50.60">
    <property type="entry name" value="FAD/NAD(P)-binding domain"/>
    <property type="match status" value="1"/>
</dbReference>
<dbReference type="PANTHER" id="PTHR13789">
    <property type="entry name" value="MONOOXYGENASE"/>
    <property type="match status" value="1"/>
</dbReference>
<name>Q67G35_9ACTN</name>
<accession>Q67G35</accession>
<reference evidence="4" key="1">
    <citation type="journal article" date="2004" name="Chem. Biol.">
        <title>The hedamycin locus implicates a novel aromatic PKS priming mechanism.</title>
        <authorList>
            <person name="Bililign T."/>
            <person name="Hyun C.G."/>
            <person name="Williams J.S."/>
            <person name="Czisny A.M."/>
            <person name="Thorson J.S."/>
        </authorList>
    </citation>
    <scope>NUCLEOTIDE SEQUENCE</scope>
</reference>
<dbReference type="Pfam" id="PF01494">
    <property type="entry name" value="FAD_binding_3"/>
    <property type="match status" value="1"/>
</dbReference>
<evidence type="ECO:0000256" key="2">
    <source>
        <dbReference type="ARBA" id="ARBA00023033"/>
    </source>
</evidence>
<proteinExistence type="predicted"/>
<keyword evidence="1" id="KW-0560">Oxidoreductase</keyword>
<dbReference type="PRINTS" id="PR00420">
    <property type="entry name" value="RNGMNOXGNASE"/>
</dbReference>
<sequence>MTRALVVGGGIAGPVAAIALQKAGLDPVVYEAFPRTADTAGNFMNIAPNGLDALACVGLAEPVRRLGFTTPAIAFYRADGRRLTEDVPVEVQAGPGAVIQTLRRADLYRTLREEVSRRGIPVEYGRRLVDARASGGRVSARFADGTHAEGELLVGADGIRSRVRKVIDRQAPDPRYLGTVNAFGVAPGQPLRGRPGVLRMYFGRRSFFMSAQHPDGDVWWFANPPRPAEPDAAELRRPDERWQEEFVELFRQDGMPAVDIVRASTQFSVPSANYDLPRVPHWQRDGMVLVGDAAHAVSPTAGQGGSVAMEDAVVLAKCVRDAPGVDAALAAYERVRRARVERIVAQGKRNVDGNLSGPLGRVVRDFFIRRAFRDIAVKGPERSPVWMLGHHIDWDTPEAAAPGSRRAGTGR</sequence>
<dbReference type="InterPro" id="IPR050493">
    <property type="entry name" value="FAD-dep_Monooxygenase_BioMet"/>
</dbReference>
<dbReference type="GO" id="GO:0071949">
    <property type="term" value="F:FAD binding"/>
    <property type="evidence" value="ECO:0007669"/>
    <property type="project" value="InterPro"/>
</dbReference>
<evidence type="ECO:0000259" key="3">
    <source>
        <dbReference type="Pfam" id="PF01494"/>
    </source>
</evidence>
<keyword evidence="2 4" id="KW-0503">Monooxygenase</keyword>
<dbReference type="EMBL" id="AY196994">
    <property type="protein sequence ID" value="AAP85357.1"/>
    <property type="molecule type" value="Genomic_DNA"/>
</dbReference>
<dbReference type="SUPFAM" id="SSF51905">
    <property type="entry name" value="FAD/NAD(P)-binding domain"/>
    <property type="match status" value="1"/>
</dbReference>
<dbReference type="PANTHER" id="PTHR13789:SF309">
    <property type="entry name" value="PUTATIVE (AFU_ORTHOLOGUE AFUA_6G14510)-RELATED"/>
    <property type="match status" value="1"/>
</dbReference>
<dbReference type="InterPro" id="IPR002938">
    <property type="entry name" value="FAD-bd"/>
</dbReference>
<protein>
    <submittedName>
        <fullName evidence="4">Putative monooxygenase</fullName>
    </submittedName>
</protein>
<feature type="domain" description="FAD-binding" evidence="3">
    <location>
        <begin position="2"/>
        <end position="345"/>
    </location>
</feature>
<dbReference type="AlphaFoldDB" id="Q67G35"/>
<evidence type="ECO:0000256" key="1">
    <source>
        <dbReference type="ARBA" id="ARBA00023002"/>
    </source>
</evidence>
<dbReference type="InterPro" id="IPR036188">
    <property type="entry name" value="FAD/NAD-bd_sf"/>
</dbReference>
<organism evidence="4">
    <name type="scientific">Streptomyces griseoruber</name>
    <dbReference type="NCBI Taxonomy" id="1943"/>
    <lineage>
        <taxon>Bacteria</taxon>
        <taxon>Bacillati</taxon>
        <taxon>Actinomycetota</taxon>
        <taxon>Actinomycetes</taxon>
        <taxon>Kitasatosporales</taxon>
        <taxon>Streptomycetaceae</taxon>
        <taxon>Streptomyces</taxon>
    </lineage>
</organism>
<evidence type="ECO:0000313" key="4">
    <source>
        <dbReference type="EMBL" id="AAP85357.1"/>
    </source>
</evidence>
<dbReference type="GO" id="GO:0004497">
    <property type="term" value="F:monooxygenase activity"/>
    <property type="evidence" value="ECO:0007669"/>
    <property type="project" value="UniProtKB-KW"/>
</dbReference>